<accession>A0A0S3EVY3</accession>
<organism evidence="2 3">
    <name type="scientific">Sphingobium baderi</name>
    <dbReference type="NCBI Taxonomy" id="1332080"/>
    <lineage>
        <taxon>Bacteria</taxon>
        <taxon>Pseudomonadati</taxon>
        <taxon>Pseudomonadota</taxon>
        <taxon>Alphaproteobacteria</taxon>
        <taxon>Sphingomonadales</taxon>
        <taxon>Sphingomonadaceae</taxon>
        <taxon>Sphingobium</taxon>
    </lineage>
</organism>
<protein>
    <recommendedName>
        <fullName evidence="4">C-type lysozyme inhibitor domain-containing protein</fullName>
    </recommendedName>
</protein>
<dbReference type="KEGG" id="sbd:ATN00_03860"/>
<gene>
    <name evidence="2" type="ORF">ATN00_03860</name>
</gene>
<dbReference type="Proteomes" id="UP000056968">
    <property type="component" value="Chromosome"/>
</dbReference>
<evidence type="ECO:0000313" key="2">
    <source>
        <dbReference type="EMBL" id="ALR19576.1"/>
    </source>
</evidence>
<feature type="region of interest" description="Disordered" evidence="1">
    <location>
        <begin position="54"/>
        <end position="77"/>
    </location>
</feature>
<evidence type="ECO:0000256" key="1">
    <source>
        <dbReference type="SAM" id="MobiDB-lite"/>
    </source>
</evidence>
<feature type="compositionally biased region" description="Pro residues" evidence="1">
    <location>
        <begin position="64"/>
        <end position="77"/>
    </location>
</feature>
<dbReference type="AlphaFoldDB" id="A0A0S3EVY3"/>
<keyword evidence="3" id="KW-1185">Reference proteome</keyword>
<evidence type="ECO:0000313" key="3">
    <source>
        <dbReference type="Proteomes" id="UP000056968"/>
    </source>
</evidence>
<proteinExistence type="predicted"/>
<name>A0A0S3EVY3_9SPHN</name>
<dbReference type="STRING" id="1332080.ATN00_03860"/>
<reference evidence="2 3" key="1">
    <citation type="submission" date="2015-11" db="EMBL/GenBank/DDBJ databases">
        <title>A Two-component Flavoprotein Monooxygenase System MeaXY Responsible for para-Hydroxylation of 2-Methyl-6-ethylaniline and 2,6-Diethylaniline in Sphingobium baderi DE-13.</title>
        <authorList>
            <person name="Cheng M."/>
            <person name="Meng Q."/>
            <person name="Yang Y."/>
            <person name="Chu C."/>
            <person name="Yan X."/>
            <person name="He J."/>
            <person name="Li S."/>
        </authorList>
    </citation>
    <scope>NUCLEOTIDE SEQUENCE [LARGE SCALE GENOMIC DNA]</scope>
    <source>
        <strain evidence="2 3">DE-13</strain>
    </source>
</reference>
<evidence type="ECO:0008006" key="4">
    <source>
        <dbReference type="Google" id="ProtNLM"/>
    </source>
</evidence>
<sequence length="184" mass="19348">MLPAGRGVRGALPLMLALALAGCGGKGESPAANNSAGAVVAPIVDGGETQNEMAKGKGLENPVPTVPTVPRETPPVPVLETKAPERAEYRAIGTEPFWAVTVRGSVATLQRPDKVPMRFAVEREDDRRTLRYLGESFTMTVSQGPCSDGMSDAIWSDRVQIAFGEGTLKGCGGERDDDPEAEGL</sequence>
<dbReference type="PROSITE" id="PS51257">
    <property type="entry name" value="PROKAR_LIPOPROTEIN"/>
    <property type="match status" value="1"/>
</dbReference>
<dbReference type="EMBL" id="CP013264">
    <property type="protein sequence ID" value="ALR19576.1"/>
    <property type="molecule type" value="Genomic_DNA"/>
</dbReference>